<sequence length="82" mass="9270">MSDLDQQRADLPQRGLSTMADLVNLLGLLLPAAKLTPRKAQLPFAESQLHSHFGGMPYFETGEVWCGRLLRRDSRWTSLCKQ</sequence>
<organism evidence="1 2">
    <name type="scientific">Hymenobacter ginkgonis</name>
    <dbReference type="NCBI Taxonomy" id="2682976"/>
    <lineage>
        <taxon>Bacteria</taxon>
        <taxon>Pseudomonadati</taxon>
        <taxon>Bacteroidota</taxon>
        <taxon>Cytophagia</taxon>
        <taxon>Cytophagales</taxon>
        <taxon>Hymenobacteraceae</taxon>
        <taxon>Hymenobacter</taxon>
    </lineage>
</organism>
<accession>A0A7K1TI83</accession>
<dbReference type="RefSeq" id="WP_157567897.1">
    <property type="nucleotide sequence ID" value="NZ_WQKZ01000004.1"/>
</dbReference>
<gene>
    <name evidence="1" type="ORF">GO988_17465</name>
</gene>
<evidence type="ECO:0000313" key="2">
    <source>
        <dbReference type="Proteomes" id="UP000441336"/>
    </source>
</evidence>
<dbReference type="Proteomes" id="UP000441336">
    <property type="component" value="Unassembled WGS sequence"/>
</dbReference>
<reference evidence="1 2" key="1">
    <citation type="submission" date="2019-12" db="EMBL/GenBank/DDBJ databases">
        <title>Hymenobacter sp. HMF4947 Genome sequencing and assembly.</title>
        <authorList>
            <person name="Kang H."/>
            <person name="Cha I."/>
            <person name="Kim H."/>
            <person name="Joh K."/>
        </authorList>
    </citation>
    <scope>NUCLEOTIDE SEQUENCE [LARGE SCALE GENOMIC DNA]</scope>
    <source>
        <strain evidence="1 2">HMF4947</strain>
    </source>
</reference>
<proteinExistence type="predicted"/>
<evidence type="ECO:0000313" key="1">
    <source>
        <dbReference type="EMBL" id="MVN78120.1"/>
    </source>
</evidence>
<keyword evidence="2" id="KW-1185">Reference proteome</keyword>
<protein>
    <submittedName>
        <fullName evidence="1">Uncharacterized protein</fullName>
    </submittedName>
</protein>
<dbReference type="AlphaFoldDB" id="A0A7K1TI83"/>
<dbReference type="EMBL" id="WQKZ01000004">
    <property type="protein sequence ID" value="MVN78120.1"/>
    <property type="molecule type" value="Genomic_DNA"/>
</dbReference>
<comment type="caution">
    <text evidence="1">The sequence shown here is derived from an EMBL/GenBank/DDBJ whole genome shotgun (WGS) entry which is preliminary data.</text>
</comment>
<name>A0A7K1TI83_9BACT</name>